<dbReference type="Proteomes" id="UP001059596">
    <property type="component" value="Chromosome 3R"/>
</dbReference>
<feature type="signal peptide" evidence="2">
    <location>
        <begin position="1"/>
        <end position="18"/>
    </location>
</feature>
<organism evidence="3 4">
    <name type="scientific">Drosophila gunungcola</name>
    <name type="common">fruit fly</name>
    <dbReference type="NCBI Taxonomy" id="103775"/>
    <lineage>
        <taxon>Eukaryota</taxon>
        <taxon>Metazoa</taxon>
        <taxon>Ecdysozoa</taxon>
        <taxon>Arthropoda</taxon>
        <taxon>Hexapoda</taxon>
        <taxon>Insecta</taxon>
        <taxon>Pterygota</taxon>
        <taxon>Neoptera</taxon>
        <taxon>Endopterygota</taxon>
        <taxon>Diptera</taxon>
        <taxon>Brachycera</taxon>
        <taxon>Muscomorpha</taxon>
        <taxon>Ephydroidea</taxon>
        <taxon>Drosophilidae</taxon>
        <taxon>Drosophila</taxon>
        <taxon>Sophophora</taxon>
    </lineage>
</organism>
<sequence>MIRPQLIIVIIICGRQLAQLIAPGPVTDAQQSVTSDRTPSSGQFCAPLTVGYGNDKPKQAAGLTGSNQRSSRSNLVSSPASGALMLMNGDGQEQVATAAEAAKTRQQATHAPHTQSPHTKAPSTHSYEWDTKATVMGGQMSIVGGTVSPAVTPNGNGSGNGTDDTQYTEDFDEQENSRYFAYKPKNDDRDICPKDPSYTNVKVPIVMSYTTLWPPYHSNLEIDTTCPTVARELEFQALCSLIPDSGSRIPDPYPYPDLTSPSPINAAALWSVCRLH</sequence>
<evidence type="ECO:0000313" key="4">
    <source>
        <dbReference type="Proteomes" id="UP001059596"/>
    </source>
</evidence>
<keyword evidence="2" id="KW-0732">Signal</keyword>
<keyword evidence="4" id="KW-1185">Reference proteome</keyword>
<protein>
    <submittedName>
        <fullName evidence="3">Uncharacterized protein</fullName>
    </submittedName>
</protein>
<reference evidence="3" key="1">
    <citation type="journal article" date="2023" name="Genome Biol. Evol.">
        <title>Long-read-based Genome Assembly of Drosophila gunungcola Reveals Fewer Chemosensory Genes in Flower-breeding Species.</title>
        <authorList>
            <person name="Negi A."/>
            <person name="Liao B.Y."/>
            <person name="Yeh S.D."/>
        </authorList>
    </citation>
    <scope>NUCLEOTIDE SEQUENCE</scope>
    <source>
        <strain evidence="3">Sukarami</strain>
    </source>
</reference>
<feature type="region of interest" description="Disordered" evidence="1">
    <location>
        <begin position="150"/>
        <end position="173"/>
    </location>
</feature>
<feature type="chain" id="PRO_5040159381" evidence="2">
    <location>
        <begin position="19"/>
        <end position="276"/>
    </location>
</feature>
<feature type="compositionally biased region" description="Polar residues" evidence="1">
    <location>
        <begin position="64"/>
        <end position="76"/>
    </location>
</feature>
<evidence type="ECO:0000256" key="1">
    <source>
        <dbReference type="SAM" id="MobiDB-lite"/>
    </source>
</evidence>
<evidence type="ECO:0000256" key="2">
    <source>
        <dbReference type="SAM" id="SignalP"/>
    </source>
</evidence>
<feature type="region of interest" description="Disordered" evidence="1">
    <location>
        <begin position="93"/>
        <end position="126"/>
    </location>
</feature>
<comment type="caution">
    <text evidence="3">The sequence shown here is derived from an EMBL/GenBank/DDBJ whole genome shotgun (WGS) entry which is preliminary data.</text>
</comment>
<proteinExistence type="predicted"/>
<feature type="compositionally biased region" description="Polar residues" evidence="1">
    <location>
        <begin position="104"/>
        <end position="126"/>
    </location>
</feature>
<name>A0A9P9Z0U8_9MUSC</name>
<feature type="region of interest" description="Disordered" evidence="1">
    <location>
        <begin position="55"/>
        <end position="76"/>
    </location>
</feature>
<evidence type="ECO:0000313" key="3">
    <source>
        <dbReference type="EMBL" id="KAI8046666.1"/>
    </source>
</evidence>
<gene>
    <name evidence="3" type="ORF">M5D96_002879</name>
</gene>
<dbReference type="AlphaFoldDB" id="A0A9P9Z0U8"/>
<dbReference type="EMBL" id="JAMKOV010000001">
    <property type="protein sequence ID" value="KAI8046666.1"/>
    <property type="molecule type" value="Genomic_DNA"/>
</dbReference>
<accession>A0A9P9Z0U8</accession>